<organism evidence="1 2">
    <name type="scientific">Brassicogethes aeneus</name>
    <name type="common">Rape pollen beetle</name>
    <name type="synonym">Meligethes aeneus</name>
    <dbReference type="NCBI Taxonomy" id="1431903"/>
    <lineage>
        <taxon>Eukaryota</taxon>
        <taxon>Metazoa</taxon>
        <taxon>Ecdysozoa</taxon>
        <taxon>Arthropoda</taxon>
        <taxon>Hexapoda</taxon>
        <taxon>Insecta</taxon>
        <taxon>Pterygota</taxon>
        <taxon>Neoptera</taxon>
        <taxon>Endopterygota</taxon>
        <taxon>Coleoptera</taxon>
        <taxon>Polyphaga</taxon>
        <taxon>Cucujiformia</taxon>
        <taxon>Nitidulidae</taxon>
        <taxon>Meligethinae</taxon>
        <taxon>Brassicogethes</taxon>
    </lineage>
</organism>
<dbReference type="InterPro" id="IPR009522">
    <property type="entry name" value="Capsid_Phlebovir/Tenuivir"/>
</dbReference>
<dbReference type="AlphaFoldDB" id="A0A9P0FPR4"/>
<dbReference type="GO" id="GO:0003723">
    <property type="term" value="F:RNA binding"/>
    <property type="evidence" value="ECO:0007669"/>
    <property type="project" value="InterPro"/>
</dbReference>
<protein>
    <submittedName>
        <fullName evidence="1">Uncharacterized protein</fullName>
    </submittedName>
</protein>
<accession>A0A9P0FPR4</accession>
<sequence length="525" mass="59893">MSSLTEIEQERLFLTTLTLEEFFDEDEFSKMQYQGFSPFDLLVTLRKRASEKNISEEIHKKNLGWLSALGTMRGTNLTKIQSKTGNEGKNKLKELISIYKVMSKPVGMDDASLSRIAACFARQISDMSHLKGKLFLPVSTDSLTDGFPAGLRVSSAGSLIPSKACWHDPNDFVSFVDAFALHQYHFDKVINPNNKKQSAGSKIKGFVVIQISSKLYSDDIRISHWKGQGLVKHPANSTQIKCKINQNTPSFIHYFLNKNDANSFARYIDIMYPTSETNLCKVKPIDPKHDFNSVDLDVMLTEIKKTAGDDILLDNVVFYIVVVTFPFSIKFSTYHEKFKKSISKAVFSYKHCIAHLVDLNFNDDSKVEMTIETMFKIFISQEDWGISWLSEISKEAERAALYNNNNVELAEFFMKTFTFTPTKWYSHKNFSNVILFQDKGHAKRSLIICPLKQLCFLLMRHTSTSQNPNDIWPELYDIEDLQEDVHAYNNLLTRIGHFLTVIEWSGSATESALACADIHETLYLG</sequence>
<name>A0A9P0FPR4_BRAAE</name>
<keyword evidence="2" id="KW-1185">Reference proteome</keyword>
<proteinExistence type="predicted"/>
<dbReference type="Pfam" id="PF05733">
    <property type="entry name" value="Tenui_N"/>
    <property type="match status" value="1"/>
</dbReference>
<evidence type="ECO:0000313" key="2">
    <source>
        <dbReference type="Proteomes" id="UP001154078"/>
    </source>
</evidence>
<evidence type="ECO:0000313" key="1">
    <source>
        <dbReference type="EMBL" id="CAH0562736.1"/>
    </source>
</evidence>
<dbReference type="EMBL" id="OV121139">
    <property type="protein sequence ID" value="CAH0562736.1"/>
    <property type="molecule type" value="Genomic_DNA"/>
</dbReference>
<reference evidence="1" key="1">
    <citation type="submission" date="2021-12" db="EMBL/GenBank/DDBJ databases">
        <authorList>
            <person name="King R."/>
        </authorList>
    </citation>
    <scope>NUCLEOTIDE SEQUENCE</scope>
</reference>
<dbReference type="Proteomes" id="UP001154078">
    <property type="component" value="Chromosome 8"/>
</dbReference>
<gene>
    <name evidence="1" type="ORF">MELIAE_LOCUS11759</name>
</gene>